<keyword evidence="2" id="KW-1133">Transmembrane helix</keyword>
<evidence type="ECO:0000313" key="3">
    <source>
        <dbReference type="EMBL" id="KAK8101806.1"/>
    </source>
</evidence>
<reference evidence="3 4" key="1">
    <citation type="submission" date="2023-01" db="EMBL/GenBank/DDBJ databases">
        <title>Analysis of 21 Apiospora genomes using comparative genomics revels a genus with tremendous synthesis potential of carbohydrate active enzymes and secondary metabolites.</title>
        <authorList>
            <person name="Sorensen T."/>
        </authorList>
    </citation>
    <scope>NUCLEOTIDE SEQUENCE [LARGE SCALE GENOMIC DNA]</scope>
    <source>
        <strain evidence="3 4">CBS 117206</strain>
    </source>
</reference>
<comment type="caution">
    <text evidence="3">The sequence shown here is derived from an EMBL/GenBank/DDBJ whole genome shotgun (WGS) entry which is preliminary data.</text>
</comment>
<dbReference type="InterPro" id="IPR029058">
    <property type="entry name" value="AB_hydrolase_fold"/>
</dbReference>
<gene>
    <name evidence="3" type="ORF">PG999_012180</name>
</gene>
<keyword evidence="2" id="KW-0812">Transmembrane</keyword>
<keyword evidence="1" id="KW-0378">Hydrolase</keyword>
<dbReference type="AlphaFoldDB" id="A0AAW0QHI2"/>
<proteinExistence type="predicted"/>
<dbReference type="Gene3D" id="3.40.50.1820">
    <property type="entry name" value="alpha/beta hydrolase"/>
    <property type="match status" value="1"/>
</dbReference>
<protein>
    <submittedName>
        <fullName evidence="3">Lipase secreted</fullName>
    </submittedName>
</protein>
<dbReference type="InterPro" id="IPR005152">
    <property type="entry name" value="Lipase_secreted"/>
</dbReference>
<dbReference type="GO" id="GO:0016042">
    <property type="term" value="P:lipid catabolic process"/>
    <property type="evidence" value="ECO:0007669"/>
    <property type="project" value="InterPro"/>
</dbReference>
<dbReference type="PANTHER" id="PTHR34853:SF5">
    <property type="entry name" value="LIP-DOMAIN-CONTAINING PROTEIN-RELATED"/>
    <property type="match status" value="1"/>
</dbReference>
<name>A0AAW0QHI2_9PEZI</name>
<dbReference type="PANTHER" id="PTHR34853">
    <property type="match status" value="1"/>
</dbReference>
<evidence type="ECO:0000313" key="4">
    <source>
        <dbReference type="Proteomes" id="UP001392437"/>
    </source>
</evidence>
<dbReference type="Proteomes" id="UP001392437">
    <property type="component" value="Unassembled WGS sequence"/>
</dbReference>
<dbReference type="Pfam" id="PF03583">
    <property type="entry name" value="LIP"/>
    <property type="match status" value="1"/>
</dbReference>
<evidence type="ECO:0000256" key="1">
    <source>
        <dbReference type="ARBA" id="ARBA00022801"/>
    </source>
</evidence>
<dbReference type="SUPFAM" id="SSF53474">
    <property type="entry name" value="alpha/beta-Hydrolases"/>
    <property type="match status" value="1"/>
</dbReference>
<organism evidence="3 4">
    <name type="scientific">Apiospora kogelbergensis</name>
    <dbReference type="NCBI Taxonomy" id="1337665"/>
    <lineage>
        <taxon>Eukaryota</taxon>
        <taxon>Fungi</taxon>
        <taxon>Dikarya</taxon>
        <taxon>Ascomycota</taxon>
        <taxon>Pezizomycotina</taxon>
        <taxon>Sordariomycetes</taxon>
        <taxon>Xylariomycetidae</taxon>
        <taxon>Amphisphaeriales</taxon>
        <taxon>Apiosporaceae</taxon>
        <taxon>Apiospora</taxon>
    </lineage>
</organism>
<evidence type="ECO:0000256" key="2">
    <source>
        <dbReference type="SAM" id="Phobius"/>
    </source>
</evidence>
<dbReference type="GO" id="GO:0004806">
    <property type="term" value="F:triacylglycerol lipase activity"/>
    <property type="evidence" value="ECO:0007669"/>
    <property type="project" value="InterPro"/>
</dbReference>
<keyword evidence="4" id="KW-1185">Reference proteome</keyword>
<accession>A0AAW0QHI2</accession>
<dbReference type="Gene3D" id="1.10.260.130">
    <property type="match status" value="1"/>
</dbReference>
<dbReference type="EMBL" id="JAQQWP010000009">
    <property type="protein sequence ID" value="KAK8101806.1"/>
    <property type="molecule type" value="Genomic_DNA"/>
</dbReference>
<keyword evidence="2" id="KW-0472">Membrane</keyword>
<feature type="transmembrane region" description="Helical" evidence="2">
    <location>
        <begin position="7"/>
        <end position="29"/>
    </location>
</feature>
<sequence length="477" mass="51070">MYSKLSLYIPVFITPFTNICWALTFPPILPLLDPFYHEPDNISEYSLGETIRSRPIDNKIKGVLGYFNVASATEFMYRSTDANDNAVADVATILVPDGNKADNTKLVSYAVAYDSPNPNCAPSYAVQLGSLATVGFVNIESLTIHAALNRGWYVLLPDHGGLKGQFTVGRQMGLSILDAIRMALGEASRNLTGLSADARVAQFGYSHGSIATGYAAEMAGAYAPDIANNFVGTALGGTIANGTHIFETDNARLPAGILMASMLGLAHGYKNFSDLLDSELGPRRVVFEFIGDHCADVIAARGIFQNIYSYFKSGSAILYNDVFQTVLSGAFQMGVHGTPNRPLYLFKGVLDDISPIADTDQLVNEFYCPAGATVEYVRNLLTGHIAEFVFGLPGAYDWIADRLNGVPLNATGCTRRDVALTDPNDIGVFKNFGEAAIEQGKNAVGLVRTESGFGLGGILKLRIISIAGTASTIVSPV</sequence>